<name>L0K9F2_HALHC</name>
<dbReference type="EMBL" id="CP003359">
    <property type="protein sequence ID" value="AGB41912.1"/>
    <property type="molecule type" value="Genomic_DNA"/>
</dbReference>
<dbReference type="InterPro" id="IPR010766">
    <property type="entry name" value="DRTGG"/>
</dbReference>
<dbReference type="Gene3D" id="3.40.1390.20">
    <property type="entry name" value="HprK N-terminal domain-like"/>
    <property type="match status" value="1"/>
</dbReference>
<dbReference type="OrthoDB" id="9800356at2"/>
<dbReference type="KEGG" id="hhl:Halha_2013"/>
<dbReference type="SUPFAM" id="SSF75138">
    <property type="entry name" value="HprK N-terminal domain-like"/>
    <property type="match status" value="1"/>
</dbReference>
<dbReference type="HOGENOM" id="CLU_140224_1_0_9"/>
<dbReference type="InterPro" id="IPR028979">
    <property type="entry name" value="Ser_kin/Pase_Hpr-like_N_sf"/>
</dbReference>
<dbReference type="AlphaFoldDB" id="L0K9F2"/>
<reference evidence="3" key="1">
    <citation type="submission" date="2012-02" db="EMBL/GenBank/DDBJ databases">
        <title>The complete genome of Halobacteroides halobius DSM 5150.</title>
        <authorList>
            <person name="Lucas S."/>
            <person name="Copeland A."/>
            <person name="Lapidus A."/>
            <person name="Glavina del Rio T."/>
            <person name="Dalin E."/>
            <person name="Tice H."/>
            <person name="Bruce D."/>
            <person name="Goodwin L."/>
            <person name="Pitluck S."/>
            <person name="Peters L."/>
            <person name="Mikhailova N."/>
            <person name="Gu W."/>
            <person name="Kyrpides N."/>
            <person name="Mavromatis K."/>
            <person name="Ivanova N."/>
            <person name="Brettin T."/>
            <person name="Detter J.C."/>
            <person name="Han C."/>
            <person name="Larimer F."/>
            <person name="Land M."/>
            <person name="Hauser L."/>
            <person name="Markowitz V."/>
            <person name="Cheng J.-F."/>
            <person name="Hugenholtz P."/>
            <person name="Woyke T."/>
            <person name="Wu D."/>
            <person name="Tindall B."/>
            <person name="Pomrenke H."/>
            <person name="Brambilla E."/>
            <person name="Klenk H.-P."/>
            <person name="Eisen J.A."/>
        </authorList>
    </citation>
    <scope>NUCLEOTIDE SEQUENCE [LARGE SCALE GENOMIC DNA]</scope>
    <source>
        <strain evidence="3">ATCC 35273 / DSM 5150 / MD-1</strain>
    </source>
</reference>
<evidence type="ECO:0000259" key="1">
    <source>
        <dbReference type="Pfam" id="PF07085"/>
    </source>
</evidence>
<gene>
    <name evidence="2" type="ordered locus">Halha_2013</name>
</gene>
<evidence type="ECO:0000313" key="3">
    <source>
        <dbReference type="Proteomes" id="UP000010880"/>
    </source>
</evidence>
<sequence length="110" mass="12065">MKLKEIVNQLELEIVVEGNLDAQVTGGYACDLLSNVMANANKGDLWLTIQGHQNIVAVSLLVEAAGIIVVEDFEIDEETIEKALEKEVTILRSTMSTYELAGQLYKLGVE</sequence>
<dbReference type="Pfam" id="PF07085">
    <property type="entry name" value="DRTGG"/>
    <property type="match status" value="1"/>
</dbReference>
<keyword evidence="3" id="KW-1185">Reference proteome</keyword>
<feature type="domain" description="DRTGG" evidence="1">
    <location>
        <begin position="5"/>
        <end position="104"/>
    </location>
</feature>
<accession>L0K9F2</accession>
<evidence type="ECO:0000313" key="2">
    <source>
        <dbReference type="EMBL" id="AGB41912.1"/>
    </source>
</evidence>
<dbReference type="RefSeq" id="WP_015327626.1">
    <property type="nucleotide sequence ID" value="NC_019978.1"/>
</dbReference>
<dbReference type="STRING" id="748449.Halha_2013"/>
<dbReference type="Proteomes" id="UP000010880">
    <property type="component" value="Chromosome"/>
</dbReference>
<proteinExistence type="predicted"/>
<dbReference type="eggNOG" id="COG4109">
    <property type="taxonomic scope" value="Bacteria"/>
</dbReference>
<protein>
    <submittedName>
        <fullName evidence="2">DRTGG domain-containing protein</fullName>
    </submittedName>
</protein>
<organism evidence="2 3">
    <name type="scientific">Halobacteroides halobius (strain ATCC 35273 / DSM 5150 / MD-1)</name>
    <dbReference type="NCBI Taxonomy" id="748449"/>
    <lineage>
        <taxon>Bacteria</taxon>
        <taxon>Bacillati</taxon>
        <taxon>Bacillota</taxon>
        <taxon>Clostridia</taxon>
        <taxon>Halanaerobiales</taxon>
        <taxon>Halobacteroidaceae</taxon>
        <taxon>Halobacteroides</taxon>
    </lineage>
</organism>